<organism evidence="1 2">
    <name type="scientific">Ostreibacterium oceani</name>
    <dbReference type="NCBI Taxonomy" id="2654998"/>
    <lineage>
        <taxon>Bacteria</taxon>
        <taxon>Pseudomonadati</taxon>
        <taxon>Pseudomonadota</taxon>
        <taxon>Gammaproteobacteria</taxon>
        <taxon>Cardiobacteriales</taxon>
        <taxon>Ostreibacteriaceae</taxon>
        <taxon>Ostreibacterium</taxon>
    </lineage>
</organism>
<gene>
    <name evidence="1" type="ORF">GCU85_08310</name>
</gene>
<sequence>MQLKKIIGKESTGIYIGKFEILTIIWNNREPNFFAFGESRELRQVDKAYFATQIFGNNYKSIEAQLPLAIENYESTKDENGNQYFCFCPEGIIHGFDKNAKKILEWDADEVGQGHPIYDIAYQFPDFLWLAFPTGQTVTQVSISERKEIYRIGEYTWEDKYDPLCYPESLHVKGKFVYIPNMGNNKLFRLDSETKELELIETFEERLWQYEETDFGKFILTETGVYEIEK</sequence>
<comment type="caution">
    <text evidence="1">The sequence shown here is derived from an EMBL/GenBank/DDBJ whole genome shotgun (WGS) entry which is preliminary data.</text>
</comment>
<dbReference type="EMBL" id="WHNW01000010">
    <property type="protein sequence ID" value="MPV86725.1"/>
    <property type="molecule type" value="Genomic_DNA"/>
</dbReference>
<dbReference type="AlphaFoldDB" id="A0A6N7EYU9"/>
<dbReference type="RefSeq" id="WP_152810716.1">
    <property type="nucleotide sequence ID" value="NZ_WHNW01000010.1"/>
</dbReference>
<evidence type="ECO:0000313" key="1">
    <source>
        <dbReference type="EMBL" id="MPV86725.1"/>
    </source>
</evidence>
<dbReference type="Proteomes" id="UP000471298">
    <property type="component" value="Unassembled WGS sequence"/>
</dbReference>
<accession>A0A6N7EYU9</accession>
<dbReference type="SUPFAM" id="SSF101898">
    <property type="entry name" value="NHL repeat"/>
    <property type="match status" value="1"/>
</dbReference>
<keyword evidence="2" id="KW-1185">Reference proteome</keyword>
<protein>
    <submittedName>
        <fullName evidence="1">Uncharacterized protein</fullName>
    </submittedName>
</protein>
<name>A0A6N7EYU9_9GAMM</name>
<evidence type="ECO:0000313" key="2">
    <source>
        <dbReference type="Proteomes" id="UP000471298"/>
    </source>
</evidence>
<proteinExistence type="predicted"/>
<dbReference type="InParanoid" id="A0A6N7EYU9"/>
<reference evidence="1 2" key="1">
    <citation type="submission" date="2019-10" db="EMBL/GenBank/DDBJ databases">
        <title>Cardiobacteriales fam. a chemoheterotrophic member of the order Cardiobacteriales, and proposal of Cardiobacteriales fam. nov.</title>
        <authorList>
            <person name="Wang C."/>
        </authorList>
    </citation>
    <scope>NUCLEOTIDE SEQUENCE [LARGE SCALE GENOMIC DNA]</scope>
    <source>
        <strain evidence="1 2">ML27</strain>
    </source>
</reference>